<name>A0A3N4HTK3_ASCIM</name>
<dbReference type="AlphaFoldDB" id="A0A3N4HTK3"/>
<keyword evidence="3" id="KW-1185">Reference proteome</keyword>
<evidence type="ECO:0000313" key="3">
    <source>
        <dbReference type="Proteomes" id="UP000275078"/>
    </source>
</evidence>
<evidence type="ECO:0000256" key="1">
    <source>
        <dbReference type="SAM" id="Phobius"/>
    </source>
</evidence>
<keyword evidence="1" id="KW-1133">Transmembrane helix</keyword>
<accession>A0A3N4HTK3</accession>
<dbReference type="Proteomes" id="UP000275078">
    <property type="component" value="Unassembled WGS sequence"/>
</dbReference>
<keyword evidence="1" id="KW-0812">Transmembrane</keyword>
<evidence type="ECO:0000313" key="2">
    <source>
        <dbReference type="EMBL" id="RPA77152.1"/>
    </source>
</evidence>
<organism evidence="2 3">
    <name type="scientific">Ascobolus immersus RN42</name>
    <dbReference type="NCBI Taxonomy" id="1160509"/>
    <lineage>
        <taxon>Eukaryota</taxon>
        <taxon>Fungi</taxon>
        <taxon>Dikarya</taxon>
        <taxon>Ascomycota</taxon>
        <taxon>Pezizomycotina</taxon>
        <taxon>Pezizomycetes</taxon>
        <taxon>Pezizales</taxon>
        <taxon>Ascobolaceae</taxon>
        <taxon>Ascobolus</taxon>
    </lineage>
</organism>
<dbReference type="EMBL" id="ML119731">
    <property type="protein sequence ID" value="RPA77152.1"/>
    <property type="molecule type" value="Genomic_DNA"/>
</dbReference>
<keyword evidence="1" id="KW-0472">Membrane</keyword>
<proteinExistence type="predicted"/>
<gene>
    <name evidence="2" type="ORF">BJ508DRAFT_173684</name>
</gene>
<feature type="transmembrane region" description="Helical" evidence="1">
    <location>
        <begin position="26"/>
        <end position="50"/>
    </location>
</feature>
<sequence length="71" mass="8435">MECMHQVVFSVGWIHIGRVRGMHCVLLEYCFLLKILGFLFLFSFHCLFSLCSAEVFGLPYCYYLQLFHDFD</sequence>
<reference evidence="2 3" key="1">
    <citation type="journal article" date="2018" name="Nat. Ecol. Evol.">
        <title>Pezizomycetes genomes reveal the molecular basis of ectomycorrhizal truffle lifestyle.</title>
        <authorList>
            <person name="Murat C."/>
            <person name="Payen T."/>
            <person name="Noel B."/>
            <person name="Kuo A."/>
            <person name="Morin E."/>
            <person name="Chen J."/>
            <person name="Kohler A."/>
            <person name="Krizsan K."/>
            <person name="Balestrini R."/>
            <person name="Da Silva C."/>
            <person name="Montanini B."/>
            <person name="Hainaut M."/>
            <person name="Levati E."/>
            <person name="Barry K.W."/>
            <person name="Belfiori B."/>
            <person name="Cichocki N."/>
            <person name="Clum A."/>
            <person name="Dockter R.B."/>
            <person name="Fauchery L."/>
            <person name="Guy J."/>
            <person name="Iotti M."/>
            <person name="Le Tacon F."/>
            <person name="Lindquist E.A."/>
            <person name="Lipzen A."/>
            <person name="Malagnac F."/>
            <person name="Mello A."/>
            <person name="Molinier V."/>
            <person name="Miyauchi S."/>
            <person name="Poulain J."/>
            <person name="Riccioni C."/>
            <person name="Rubini A."/>
            <person name="Sitrit Y."/>
            <person name="Splivallo R."/>
            <person name="Traeger S."/>
            <person name="Wang M."/>
            <person name="Zifcakova L."/>
            <person name="Wipf D."/>
            <person name="Zambonelli A."/>
            <person name="Paolocci F."/>
            <person name="Nowrousian M."/>
            <person name="Ottonello S."/>
            <person name="Baldrian P."/>
            <person name="Spatafora J.W."/>
            <person name="Henrissat B."/>
            <person name="Nagy L.G."/>
            <person name="Aury J.M."/>
            <person name="Wincker P."/>
            <person name="Grigoriev I.V."/>
            <person name="Bonfante P."/>
            <person name="Martin F.M."/>
        </authorList>
    </citation>
    <scope>NUCLEOTIDE SEQUENCE [LARGE SCALE GENOMIC DNA]</scope>
    <source>
        <strain evidence="2 3">RN42</strain>
    </source>
</reference>
<protein>
    <submittedName>
        <fullName evidence="2">Uncharacterized protein</fullName>
    </submittedName>
</protein>